<dbReference type="InterPro" id="IPR031981">
    <property type="entry name" value="MIEAP_C"/>
</dbReference>
<evidence type="ECO:0000256" key="1">
    <source>
        <dbReference type="SAM" id="Coils"/>
    </source>
</evidence>
<evidence type="ECO:0000256" key="2">
    <source>
        <dbReference type="SAM" id="MobiDB-lite"/>
    </source>
</evidence>
<feature type="coiled-coil region" evidence="1">
    <location>
        <begin position="79"/>
        <end position="160"/>
    </location>
</feature>
<gene>
    <name evidence="4" type="ORF">CHS0354_035181</name>
</gene>
<dbReference type="AlphaFoldDB" id="A0AAE0SLX6"/>
<dbReference type="Pfam" id="PF16026">
    <property type="entry name" value="MIEAP"/>
    <property type="match status" value="1"/>
</dbReference>
<keyword evidence="5" id="KW-1185">Reference proteome</keyword>
<reference evidence="4" key="2">
    <citation type="journal article" date="2021" name="Genome Biol. Evol.">
        <title>Developing a high-quality reference genome for a parasitic bivalve with doubly uniparental inheritance (Bivalvia: Unionida).</title>
        <authorList>
            <person name="Smith C.H."/>
        </authorList>
    </citation>
    <scope>NUCLEOTIDE SEQUENCE</scope>
    <source>
        <strain evidence="4">CHS0354</strain>
        <tissue evidence="4">Mantle</tissue>
    </source>
</reference>
<evidence type="ECO:0000313" key="5">
    <source>
        <dbReference type="Proteomes" id="UP001195483"/>
    </source>
</evidence>
<evidence type="ECO:0000313" key="4">
    <source>
        <dbReference type="EMBL" id="KAK3594282.1"/>
    </source>
</evidence>
<keyword evidence="1" id="KW-0175">Coiled coil</keyword>
<comment type="caution">
    <text evidence="4">The sequence shown here is derived from an EMBL/GenBank/DDBJ whole genome shotgun (WGS) entry which is preliminary data.</text>
</comment>
<protein>
    <recommendedName>
        <fullName evidence="3">Mitochondria-eating protein C-terminal domain-containing protein</fullName>
    </recommendedName>
</protein>
<evidence type="ECO:0000259" key="3">
    <source>
        <dbReference type="Pfam" id="PF16026"/>
    </source>
</evidence>
<proteinExistence type="predicted"/>
<feature type="domain" description="Mitochondria-eating protein C-terminal" evidence="3">
    <location>
        <begin position="244"/>
        <end position="347"/>
    </location>
</feature>
<dbReference type="Proteomes" id="UP001195483">
    <property type="component" value="Unassembled WGS sequence"/>
</dbReference>
<feature type="compositionally biased region" description="Basic and acidic residues" evidence="2">
    <location>
        <begin position="48"/>
        <end position="58"/>
    </location>
</feature>
<feature type="region of interest" description="Disordered" evidence="2">
    <location>
        <begin position="48"/>
        <end position="70"/>
    </location>
</feature>
<reference evidence="4" key="3">
    <citation type="submission" date="2023-05" db="EMBL/GenBank/DDBJ databases">
        <authorList>
            <person name="Smith C.H."/>
        </authorList>
    </citation>
    <scope>NUCLEOTIDE SEQUENCE</scope>
    <source>
        <strain evidence="4">CHS0354</strain>
        <tissue evidence="4">Mantle</tissue>
    </source>
</reference>
<sequence>MKEGKIEHYVTHTPNAEMTKTTRCEVMTDRVQCSMSDIERLTNLNKKSLDESTKLQRTHDKHKNKNKEQRKSVNYMDRCMSQEKNLRSIQKKRDNYLDKQLQSDFKMIQSAYDNIRRENKQLEKSLNDMHQALSHEKNTVADLRQSLECMQKQVQTCQQNEAHFKAAYEGEVLKTENQKKRISDLQPVHKTKTPPTESELSSHNTKYKNISINSEEQDKEHLTCITTLTVDQERDIKRIWRTATTALMNDTVRHLNVLLLAKFHISIEHWPNTSKYLARCIDLCWKMGVQEKPMHLDAYDEKGVGSEKIFNQEKFRAYTQTGKRVAFVVWPALLIHEGGAMLVKGIAQGCQ</sequence>
<reference evidence="4" key="1">
    <citation type="journal article" date="2021" name="Genome Biol. Evol.">
        <title>A High-Quality Reference Genome for a Parasitic Bivalve with Doubly Uniparental Inheritance (Bivalvia: Unionida).</title>
        <authorList>
            <person name="Smith C.H."/>
        </authorList>
    </citation>
    <scope>NUCLEOTIDE SEQUENCE</scope>
    <source>
        <strain evidence="4">CHS0354</strain>
    </source>
</reference>
<accession>A0AAE0SLX6</accession>
<organism evidence="4 5">
    <name type="scientific">Potamilus streckersoni</name>
    <dbReference type="NCBI Taxonomy" id="2493646"/>
    <lineage>
        <taxon>Eukaryota</taxon>
        <taxon>Metazoa</taxon>
        <taxon>Spiralia</taxon>
        <taxon>Lophotrochozoa</taxon>
        <taxon>Mollusca</taxon>
        <taxon>Bivalvia</taxon>
        <taxon>Autobranchia</taxon>
        <taxon>Heteroconchia</taxon>
        <taxon>Palaeoheterodonta</taxon>
        <taxon>Unionida</taxon>
        <taxon>Unionoidea</taxon>
        <taxon>Unionidae</taxon>
        <taxon>Ambleminae</taxon>
        <taxon>Lampsilini</taxon>
        <taxon>Potamilus</taxon>
    </lineage>
</organism>
<dbReference type="EMBL" id="JAEAOA010002067">
    <property type="protein sequence ID" value="KAK3594282.1"/>
    <property type="molecule type" value="Genomic_DNA"/>
</dbReference>
<name>A0AAE0SLX6_9BIVA</name>